<dbReference type="AlphaFoldDB" id="A0A5C4U4Q6"/>
<accession>A0A5C4U4Q6</accession>
<organism evidence="1 2">
    <name type="scientific">Corynebacterium tapiri</name>
    <dbReference type="NCBI Taxonomy" id="1448266"/>
    <lineage>
        <taxon>Bacteria</taxon>
        <taxon>Bacillati</taxon>
        <taxon>Actinomycetota</taxon>
        <taxon>Actinomycetes</taxon>
        <taxon>Mycobacteriales</taxon>
        <taxon>Corynebacteriaceae</taxon>
        <taxon>Corynebacterium</taxon>
    </lineage>
</organism>
<dbReference type="OrthoDB" id="3194840at2"/>
<gene>
    <name evidence="1" type="ORF">FHE74_03935</name>
</gene>
<keyword evidence="2" id="KW-1185">Reference proteome</keyword>
<evidence type="ECO:0000313" key="2">
    <source>
        <dbReference type="Proteomes" id="UP000312032"/>
    </source>
</evidence>
<dbReference type="EMBL" id="VDHJ01000004">
    <property type="protein sequence ID" value="TNL98778.1"/>
    <property type="molecule type" value="Genomic_DNA"/>
</dbReference>
<dbReference type="Proteomes" id="UP000312032">
    <property type="component" value="Unassembled WGS sequence"/>
</dbReference>
<name>A0A5C4U4Q6_9CORY</name>
<proteinExistence type="predicted"/>
<comment type="caution">
    <text evidence="1">The sequence shown here is derived from an EMBL/GenBank/DDBJ whole genome shotgun (WGS) entry which is preliminary data.</text>
</comment>
<protein>
    <submittedName>
        <fullName evidence="1">Uncharacterized protein</fullName>
    </submittedName>
</protein>
<reference evidence="1 2" key="1">
    <citation type="submission" date="2019-06" db="EMBL/GenBank/DDBJ databases">
        <authorList>
            <person name="Li J."/>
        </authorList>
    </citation>
    <scope>NUCLEOTIDE SEQUENCE [LARGE SCALE GENOMIC DNA]</scope>
    <source>
        <strain evidence="1 2">LMG 28165</strain>
    </source>
</reference>
<sequence length="124" mass="13156">MSFATAEEFRALWPQAQGSDAEIEAKLRVATAYLRSLFDLPVVPSGHLGDVLMGVVVAMVKRSMLADSGGNMQSTGHTAGPFSETVSYRNSEGNLYITAQEREVIQAALAGRHGGMRSIDAIGG</sequence>
<dbReference type="RefSeq" id="WP_139465206.1">
    <property type="nucleotide sequence ID" value="NZ_VDHJ01000004.1"/>
</dbReference>
<evidence type="ECO:0000313" key="1">
    <source>
        <dbReference type="EMBL" id="TNL98778.1"/>
    </source>
</evidence>